<dbReference type="Gene3D" id="1.10.3720.10">
    <property type="entry name" value="MetI-like"/>
    <property type="match status" value="1"/>
</dbReference>
<dbReference type="PROSITE" id="PS50928">
    <property type="entry name" value="ABC_TM1"/>
    <property type="match status" value="1"/>
</dbReference>
<dbReference type="PANTHER" id="PTHR43005">
    <property type="entry name" value="BLR7065 PROTEIN"/>
    <property type="match status" value="1"/>
</dbReference>
<feature type="transmembrane region" description="Helical" evidence="7">
    <location>
        <begin position="273"/>
        <end position="295"/>
    </location>
</feature>
<dbReference type="InterPro" id="IPR000515">
    <property type="entry name" value="MetI-like"/>
</dbReference>
<evidence type="ECO:0000256" key="2">
    <source>
        <dbReference type="ARBA" id="ARBA00022448"/>
    </source>
</evidence>
<dbReference type="CDD" id="cd06261">
    <property type="entry name" value="TM_PBP2"/>
    <property type="match status" value="1"/>
</dbReference>
<dbReference type="OrthoDB" id="9783714at2"/>
<keyword evidence="3" id="KW-1003">Cell membrane</keyword>
<dbReference type="AlphaFoldDB" id="A0A179SNG5"/>
<dbReference type="EMBL" id="LWSG01000044">
    <property type="protein sequence ID" value="OAS82898.1"/>
    <property type="molecule type" value="Genomic_DNA"/>
</dbReference>
<dbReference type="PANTHER" id="PTHR43005:SF1">
    <property type="entry name" value="SPERMIDINE_PUTRESCINE TRANSPORT SYSTEM PERMEASE PROTEIN"/>
    <property type="match status" value="1"/>
</dbReference>
<organism evidence="9 10">
    <name type="scientific">Metabacillus litoralis</name>
    <dbReference type="NCBI Taxonomy" id="152268"/>
    <lineage>
        <taxon>Bacteria</taxon>
        <taxon>Bacillati</taxon>
        <taxon>Bacillota</taxon>
        <taxon>Bacilli</taxon>
        <taxon>Bacillales</taxon>
        <taxon>Bacillaceae</taxon>
        <taxon>Metabacillus</taxon>
    </lineage>
</organism>
<feature type="transmembrane region" description="Helical" evidence="7">
    <location>
        <begin position="214"/>
        <end position="236"/>
    </location>
</feature>
<dbReference type="Pfam" id="PF00528">
    <property type="entry name" value="BPD_transp_1"/>
    <property type="match status" value="1"/>
</dbReference>
<evidence type="ECO:0000256" key="4">
    <source>
        <dbReference type="ARBA" id="ARBA00022692"/>
    </source>
</evidence>
<keyword evidence="10" id="KW-1185">Reference proteome</keyword>
<evidence type="ECO:0000259" key="8">
    <source>
        <dbReference type="PROSITE" id="PS50928"/>
    </source>
</evidence>
<feature type="transmembrane region" description="Helical" evidence="7">
    <location>
        <begin position="119"/>
        <end position="139"/>
    </location>
</feature>
<evidence type="ECO:0000313" key="9">
    <source>
        <dbReference type="EMBL" id="OAS82898.1"/>
    </source>
</evidence>
<feature type="domain" description="ABC transmembrane type-1" evidence="8">
    <location>
        <begin position="82"/>
        <end position="294"/>
    </location>
</feature>
<keyword evidence="6 7" id="KW-0472">Membrane</keyword>
<comment type="caution">
    <text evidence="9">The sequence shown here is derived from an EMBL/GenBank/DDBJ whole genome shotgun (WGS) entry which is preliminary data.</text>
</comment>
<keyword evidence="5 7" id="KW-1133">Transmembrane helix</keyword>
<dbReference type="SUPFAM" id="SSF161098">
    <property type="entry name" value="MetI-like"/>
    <property type="match status" value="1"/>
</dbReference>
<evidence type="ECO:0000256" key="5">
    <source>
        <dbReference type="ARBA" id="ARBA00022989"/>
    </source>
</evidence>
<evidence type="ECO:0000256" key="6">
    <source>
        <dbReference type="ARBA" id="ARBA00023136"/>
    </source>
</evidence>
<proteinExistence type="inferred from homology"/>
<evidence type="ECO:0000256" key="1">
    <source>
        <dbReference type="ARBA" id="ARBA00004651"/>
    </source>
</evidence>
<keyword evidence="2 7" id="KW-0813">Transport</keyword>
<feature type="transmembrane region" description="Helical" evidence="7">
    <location>
        <begin position="159"/>
        <end position="178"/>
    </location>
</feature>
<dbReference type="STRING" id="152268.A6K24_11720"/>
<accession>A0A179SNG5</accession>
<evidence type="ECO:0000313" key="10">
    <source>
        <dbReference type="Proteomes" id="UP000078534"/>
    </source>
</evidence>
<name>A0A179SNG5_9BACI</name>
<sequence>MEETSTSKKFTTSSQKRRRKINWLPYQFLLPTILLLMLINFYPFLTGLFYSIREGSLIQLEDFVGLDNYIKLLQMPEFWNALQFSFLFGFFGVAGSYLIGLVLAVLLNKDVWGKGFFRVALLVPWIIPSVVSIVGWRWMIGDQHGLVNQLVGFLGMDPINFLGTENGAIFSVILIKIWRSFPFMMVTILASLQTINTDLYEAAKIDGANRWQSFRFITMPSIKMISIICCILMTIWCFNDFDTIWLLTQGGPVNATENLIILAYKYTFTKSDVGIGSAVSIFSLLILMILAVIMLKFQEKD</sequence>
<comment type="similarity">
    <text evidence="7">Belongs to the binding-protein-dependent transport system permease family.</text>
</comment>
<feature type="transmembrane region" description="Helical" evidence="7">
    <location>
        <begin position="21"/>
        <end position="42"/>
    </location>
</feature>
<dbReference type="GO" id="GO:0005886">
    <property type="term" value="C:plasma membrane"/>
    <property type="evidence" value="ECO:0007669"/>
    <property type="project" value="UniProtKB-SubCell"/>
</dbReference>
<dbReference type="Proteomes" id="UP000078534">
    <property type="component" value="Unassembled WGS sequence"/>
</dbReference>
<dbReference type="InterPro" id="IPR035906">
    <property type="entry name" value="MetI-like_sf"/>
</dbReference>
<feature type="transmembrane region" description="Helical" evidence="7">
    <location>
        <begin position="81"/>
        <end position="107"/>
    </location>
</feature>
<evidence type="ECO:0000256" key="3">
    <source>
        <dbReference type="ARBA" id="ARBA00022475"/>
    </source>
</evidence>
<keyword evidence="4 7" id="KW-0812">Transmembrane</keyword>
<comment type="subcellular location">
    <subcellularLocation>
        <location evidence="1 7">Cell membrane</location>
        <topology evidence="1 7">Multi-pass membrane protein</topology>
    </subcellularLocation>
</comment>
<dbReference type="GO" id="GO:0055085">
    <property type="term" value="P:transmembrane transport"/>
    <property type="evidence" value="ECO:0007669"/>
    <property type="project" value="InterPro"/>
</dbReference>
<reference evidence="10" key="1">
    <citation type="submission" date="2016-04" db="EMBL/GenBank/DDBJ databases">
        <authorList>
            <person name="Lyu Z."/>
            <person name="Lyu W."/>
        </authorList>
    </citation>
    <scope>NUCLEOTIDE SEQUENCE [LARGE SCALE GENOMIC DNA]</scope>
    <source>
        <strain evidence="10">C44</strain>
    </source>
</reference>
<protein>
    <submittedName>
        <fullName evidence="9">ABC transporter permease</fullName>
    </submittedName>
</protein>
<gene>
    <name evidence="9" type="ORF">A6K24_11720</name>
</gene>
<evidence type="ECO:0000256" key="7">
    <source>
        <dbReference type="RuleBase" id="RU363032"/>
    </source>
</evidence>